<dbReference type="PRINTS" id="PR00184">
    <property type="entry name" value="NEISSPPORIN"/>
</dbReference>
<dbReference type="InterPro" id="IPR001702">
    <property type="entry name" value="Porin_Gram-ve"/>
</dbReference>
<dbReference type="GO" id="GO:0009279">
    <property type="term" value="C:cell outer membrane"/>
    <property type="evidence" value="ECO:0007669"/>
    <property type="project" value="UniProtKB-SubCell"/>
</dbReference>
<keyword evidence="8" id="KW-0626">Porin</keyword>
<proteinExistence type="predicted"/>
<dbReference type="AlphaFoldDB" id="A0A248LFR3"/>
<keyword evidence="3" id="KW-0813">Transport</keyword>
<keyword evidence="9" id="KW-0472">Membrane</keyword>
<dbReference type="GO" id="GO:0034220">
    <property type="term" value="P:monoatomic ion transmembrane transport"/>
    <property type="evidence" value="ECO:0007669"/>
    <property type="project" value="InterPro"/>
</dbReference>
<sequence>MNKNRLLALALAALPVGAFASDVEIYGKLTGAIESSQTTYSGKSDGTTTKVESYDSYIGFKGNKDLGNGLKTIWQVEQNIQLDGSDSWDSWASRETFVGLSGAWGTVQAGYLDNFQRKYSRLDPHKATGWTGMRDSHVNYYSAVSAAYTESVVRNALAYTSPEWNGLTARVLYSAAGENRSVHGSSENLYEIGLRYARNGLYGQYAYTRTNNAYSNGVSWPVVPGAGGVPVQIRMHYVEAGYEANGWLAAVTYVNQRDTGDAFTHPNQSLIGDSLIKSRAIGVNVAYTFGRWTPHFQYQHAWQPSDFEEGSYLDTSGESFNQYILGVDYALSKRTELQAAAGYIKSGNDPRRNTPYLKGHTISLGLSHSF</sequence>
<feature type="chain" id="PRO_5013168244" evidence="11">
    <location>
        <begin position="21"/>
        <end position="370"/>
    </location>
</feature>
<accession>A0A248LFR3</accession>
<dbReference type="CDD" id="cd00342">
    <property type="entry name" value="gram_neg_porins"/>
    <property type="match status" value="1"/>
</dbReference>
<dbReference type="InterPro" id="IPR023614">
    <property type="entry name" value="Porin_dom_sf"/>
</dbReference>
<protein>
    <submittedName>
        <fullName evidence="13">Porin</fullName>
    </submittedName>
</protein>
<comment type="subcellular location">
    <subcellularLocation>
        <location evidence="1">Cell outer membrane</location>
        <topology evidence="1">Multi-pass membrane protein</topology>
    </subcellularLocation>
</comment>
<dbReference type="SUPFAM" id="SSF56935">
    <property type="entry name" value="Porins"/>
    <property type="match status" value="1"/>
</dbReference>
<gene>
    <name evidence="13" type="ORF">LHGZ1_0807</name>
</gene>
<evidence type="ECO:0000313" key="14">
    <source>
        <dbReference type="Proteomes" id="UP000197424"/>
    </source>
</evidence>
<organism evidence="13 14">
    <name type="scientific">Laribacter hongkongensis</name>
    <dbReference type="NCBI Taxonomy" id="168471"/>
    <lineage>
        <taxon>Bacteria</taxon>
        <taxon>Pseudomonadati</taxon>
        <taxon>Pseudomonadota</taxon>
        <taxon>Betaproteobacteria</taxon>
        <taxon>Neisseriales</taxon>
        <taxon>Aquaspirillaceae</taxon>
        <taxon>Laribacter</taxon>
    </lineage>
</organism>
<name>A0A248LFR3_9NEIS</name>
<dbReference type="PANTHER" id="PTHR34501:SF9">
    <property type="entry name" value="MAJOR OUTER MEMBRANE PROTEIN P.IA"/>
    <property type="match status" value="1"/>
</dbReference>
<feature type="signal peptide" evidence="11">
    <location>
        <begin position="1"/>
        <end position="20"/>
    </location>
</feature>
<evidence type="ECO:0000256" key="2">
    <source>
        <dbReference type="ARBA" id="ARBA00011233"/>
    </source>
</evidence>
<keyword evidence="4" id="KW-1134">Transmembrane beta strand</keyword>
<dbReference type="Pfam" id="PF13609">
    <property type="entry name" value="Porin_4"/>
    <property type="match status" value="1"/>
</dbReference>
<evidence type="ECO:0000256" key="5">
    <source>
        <dbReference type="ARBA" id="ARBA00022692"/>
    </source>
</evidence>
<dbReference type="EMBL" id="CP022115">
    <property type="protein sequence ID" value="ASJ23638.1"/>
    <property type="molecule type" value="Genomic_DNA"/>
</dbReference>
<evidence type="ECO:0000256" key="11">
    <source>
        <dbReference type="SAM" id="SignalP"/>
    </source>
</evidence>
<evidence type="ECO:0000259" key="12">
    <source>
        <dbReference type="Pfam" id="PF13609"/>
    </source>
</evidence>
<dbReference type="InterPro" id="IPR050298">
    <property type="entry name" value="Gram-neg_bact_OMP"/>
</dbReference>
<dbReference type="PRINTS" id="PR00182">
    <property type="entry name" value="ECOLNEIPORIN"/>
</dbReference>
<dbReference type="GO" id="GO:0046930">
    <property type="term" value="C:pore complex"/>
    <property type="evidence" value="ECO:0007669"/>
    <property type="project" value="UniProtKB-KW"/>
</dbReference>
<comment type="subunit">
    <text evidence="2">Homotrimer.</text>
</comment>
<dbReference type="Proteomes" id="UP000197424">
    <property type="component" value="Chromosome"/>
</dbReference>
<keyword evidence="10" id="KW-0998">Cell outer membrane</keyword>
<evidence type="ECO:0000313" key="13">
    <source>
        <dbReference type="EMBL" id="ASJ23638.1"/>
    </source>
</evidence>
<evidence type="ECO:0000256" key="4">
    <source>
        <dbReference type="ARBA" id="ARBA00022452"/>
    </source>
</evidence>
<keyword evidence="5" id="KW-0812">Transmembrane</keyword>
<evidence type="ECO:0000256" key="1">
    <source>
        <dbReference type="ARBA" id="ARBA00004571"/>
    </source>
</evidence>
<evidence type="ECO:0000256" key="9">
    <source>
        <dbReference type="ARBA" id="ARBA00023136"/>
    </source>
</evidence>
<keyword evidence="6 11" id="KW-0732">Signal</keyword>
<evidence type="ECO:0000256" key="3">
    <source>
        <dbReference type="ARBA" id="ARBA00022448"/>
    </source>
</evidence>
<dbReference type="Gene3D" id="2.40.160.10">
    <property type="entry name" value="Porin"/>
    <property type="match status" value="1"/>
</dbReference>
<evidence type="ECO:0000256" key="10">
    <source>
        <dbReference type="ARBA" id="ARBA00023237"/>
    </source>
</evidence>
<evidence type="ECO:0000256" key="8">
    <source>
        <dbReference type="ARBA" id="ARBA00023114"/>
    </source>
</evidence>
<dbReference type="PANTHER" id="PTHR34501">
    <property type="entry name" value="PROTEIN YDDL-RELATED"/>
    <property type="match status" value="1"/>
</dbReference>
<dbReference type="InterPro" id="IPR002299">
    <property type="entry name" value="Porin_Neis"/>
</dbReference>
<reference evidence="14" key="1">
    <citation type="submission" date="2017-06" db="EMBL/GenBank/DDBJ databases">
        <title>Whole genome sequence of Laribacter hongkongensis LHGZ1.</title>
        <authorList>
            <person name="Chen D."/>
            <person name="Wu H."/>
            <person name="Chen J."/>
        </authorList>
    </citation>
    <scope>NUCLEOTIDE SEQUENCE [LARGE SCALE GENOMIC DNA]</scope>
    <source>
        <strain evidence="14">LHGZ1</strain>
    </source>
</reference>
<dbReference type="OrthoDB" id="5289162at2"/>
<evidence type="ECO:0000256" key="6">
    <source>
        <dbReference type="ARBA" id="ARBA00022729"/>
    </source>
</evidence>
<dbReference type="RefSeq" id="WP_088860216.1">
    <property type="nucleotide sequence ID" value="NZ_CP022115.1"/>
</dbReference>
<dbReference type="GO" id="GO:0015288">
    <property type="term" value="F:porin activity"/>
    <property type="evidence" value="ECO:0007669"/>
    <property type="project" value="UniProtKB-KW"/>
</dbReference>
<feature type="domain" description="Porin" evidence="12">
    <location>
        <begin position="9"/>
        <end position="348"/>
    </location>
</feature>
<dbReference type="InterPro" id="IPR033900">
    <property type="entry name" value="Gram_neg_porin_domain"/>
</dbReference>
<keyword evidence="7" id="KW-0406">Ion transport</keyword>
<evidence type="ECO:0000256" key="7">
    <source>
        <dbReference type="ARBA" id="ARBA00023065"/>
    </source>
</evidence>